<protein>
    <recommendedName>
        <fullName evidence="2">PH domain-containing protein</fullName>
    </recommendedName>
</protein>
<sequence>MQSRAPFSYKSETSTIKPPKNPIHRQSVNITHQAMLQSTPKSWKDFLKSPKKPTSPTTPPGSVTITPNTTPPSVPCVSPRPAKIPSRDPFQTINPGLDLSFANILNKSLANHETCFICGELLSTVFASERILKLNCGDSTHSECFKAYFKEDIPHARIHGKTITFAKTCRGLNCSGTRNVVVDVNNWHLVSARKLSLIPKRPAPPHPNSVNINALKTTLQNSDIPTRSPSPDPTVSTTTEVDAYEVETVRNQLIKYLLDSCPKINLSRLVSLGNLRVADELSVCVEPSDYFQTRYVYLFENYMVIWNSVDYPVFVPMQNIQISSRGSSILQVRQKDDGLSTLIQSTSSTVVEKWVVAISDAHLQLPAPDITSTIDTSPSDSDSDIDSDEEVIQQALTKNNWADLMIEIDNALLTSDP</sequence>
<dbReference type="SMART" id="SM00233">
    <property type="entry name" value="PH"/>
    <property type="match status" value="1"/>
</dbReference>
<dbReference type="EMBL" id="JABWAD010000030">
    <property type="protein sequence ID" value="KAF6069786.1"/>
    <property type="molecule type" value="Genomic_DNA"/>
</dbReference>
<dbReference type="Proteomes" id="UP000536275">
    <property type="component" value="Unassembled WGS sequence"/>
</dbReference>
<feature type="region of interest" description="Disordered" evidence="1">
    <location>
        <begin position="41"/>
        <end position="78"/>
    </location>
</feature>
<evidence type="ECO:0000256" key="1">
    <source>
        <dbReference type="SAM" id="MobiDB-lite"/>
    </source>
</evidence>
<accession>A0A8H6BYP8</accession>
<evidence type="ECO:0000313" key="4">
    <source>
        <dbReference type="Proteomes" id="UP000536275"/>
    </source>
</evidence>
<comment type="caution">
    <text evidence="3">The sequence shown here is derived from an EMBL/GenBank/DDBJ whole genome shotgun (WGS) entry which is preliminary data.</text>
</comment>
<reference evidence="3 4" key="1">
    <citation type="submission" date="2020-03" db="EMBL/GenBank/DDBJ databases">
        <title>FDA dAtabase for Regulatory Grade micrObial Sequences (FDA-ARGOS): Supporting development and validation of Infectious Disease Dx tests.</title>
        <authorList>
            <person name="Campos J."/>
            <person name="Goldberg B."/>
            <person name="Tallon L."/>
            <person name="Sadzewicz L."/>
            <person name="Vavikolanu K."/>
            <person name="Mehta A."/>
            <person name="Aluvathingal J."/>
            <person name="Nadendla S."/>
            <person name="Nandy P."/>
            <person name="Geyer C."/>
            <person name="Yan Y."/>
            <person name="Sichtig H."/>
        </authorList>
    </citation>
    <scope>NUCLEOTIDE SEQUENCE [LARGE SCALE GENOMIC DNA]</scope>
    <source>
        <strain evidence="3 4">FDAARGOS_656</strain>
    </source>
</reference>
<dbReference type="AlphaFoldDB" id="A0A8H6BYP8"/>
<feature type="compositionally biased region" description="Polar residues" evidence="1">
    <location>
        <begin position="1"/>
        <end position="16"/>
    </location>
</feature>
<name>A0A8H6BYP8_CANAX</name>
<feature type="region of interest" description="Disordered" evidence="1">
    <location>
        <begin position="1"/>
        <end position="24"/>
    </location>
</feature>
<proteinExistence type="predicted"/>
<gene>
    <name evidence="3" type="ORF">FOB64_002865</name>
</gene>
<dbReference type="InterPro" id="IPR001849">
    <property type="entry name" value="PH_domain"/>
</dbReference>
<feature type="domain" description="PH" evidence="2">
    <location>
        <begin position="268"/>
        <end position="363"/>
    </location>
</feature>
<organism evidence="3 4">
    <name type="scientific">Candida albicans</name>
    <name type="common">Yeast</name>
    <dbReference type="NCBI Taxonomy" id="5476"/>
    <lineage>
        <taxon>Eukaryota</taxon>
        <taxon>Fungi</taxon>
        <taxon>Dikarya</taxon>
        <taxon>Ascomycota</taxon>
        <taxon>Saccharomycotina</taxon>
        <taxon>Pichiomycetes</taxon>
        <taxon>Debaryomycetaceae</taxon>
        <taxon>Candida/Lodderomyces clade</taxon>
        <taxon>Candida</taxon>
    </lineage>
</organism>
<evidence type="ECO:0000313" key="3">
    <source>
        <dbReference type="EMBL" id="KAF6069786.1"/>
    </source>
</evidence>
<dbReference type="PROSITE" id="PS50003">
    <property type="entry name" value="PH_DOMAIN"/>
    <property type="match status" value="1"/>
</dbReference>
<evidence type="ECO:0000259" key="2">
    <source>
        <dbReference type="PROSITE" id="PS50003"/>
    </source>
</evidence>
<feature type="compositionally biased region" description="Low complexity" evidence="1">
    <location>
        <begin position="52"/>
        <end position="67"/>
    </location>
</feature>